<accession>A0A180GFT3</accession>
<dbReference type="EnsemblFungi" id="PTTG_27992-t43_1">
    <property type="protein sequence ID" value="PTTG_27992-t43_1-p1"/>
    <property type="gene ID" value="PTTG_27992"/>
</dbReference>
<proteinExistence type="predicted"/>
<dbReference type="OrthoDB" id="2510832at2759"/>
<protein>
    <submittedName>
        <fullName evidence="1 2">Uncharacterized protein</fullName>
    </submittedName>
</protein>
<keyword evidence="3" id="KW-1185">Reference proteome</keyword>
<reference evidence="2" key="4">
    <citation type="submission" date="2025-05" db="UniProtKB">
        <authorList>
            <consortium name="EnsemblFungi"/>
        </authorList>
    </citation>
    <scope>IDENTIFICATION</scope>
    <source>
        <strain evidence="2">isolate 1-1 / race 1 (BBBD)</strain>
    </source>
</reference>
<evidence type="ECO:0000313" key="1">
    <source>
        <dbReference type="EMBL" id="OAV91434.1"/>
    </source>
</evidence>
<evidence type="ECO:0000313" key="3">
    <source>
        <dbReference type="Proteomes" id="UP000005240"/>
    </source>
</evidence>
<sequence>MEDCCIDVYKAAINPKILEIAIQKDSWKTATDLKQKMALCVLASNVLDELNMLRSNLSTKRAYFQLQRPPPPSPVSTSTPMDIDAITASVGFTFSPYCARCVKHKLCQRCHKTYDEAHISNRSCPNVEVQMKDKIALFTKLSQGVPLTIQLTQINVAATKSGSTPASWDHIGPGSFTDMLMYGCDETGAPLDNGKSSFPSHFISLNSPSLP</sequence>
<dbReference type="EMBL" id="ADAS02000081">
    <property type="protein sequence ID" value="OAV91434.1"/>
    <property type="molecule type" value="Genomic_DNA"/>
</dbReference>
<reference evidence="2 3" key="3">
    <citation type="journal article" date="2017" name="G3 (Bethesda)">
        <title>Comparative analysis highlights variable genome content of wheat rusts and divergence of the mating loci.</title>
        <authorList>
            <person name="Cuomo C.A."/>
            <person name="Bakkeren G."/>
            <person name="Khalil H.B."/>
            <person name="Panwar V."/>
            <person name="Joly D."/>
            <person name="Linning R."/>
            <person name="Sakthikumar S."/>
            <person name="Song X."/>
            <person name="Adiconis X."/>
            <person name="Fan L."/>
            <person name="Goldberg J.M."/>
            <person name="Levin J.Z."/>
            <person name="Young S."/>
            <person name="Zeng Q."/>
            <person name="Anikster Y."/>
            <person name="Bruce M."/>
            <person name="Wang M."/>
            <person name="Yin C."/>
            <person name="McCallum B."/>
            <person name="Szabo L.J."/>
            <person name="Hulbert S."/>
            <person name="Chen X."/>
            <person name="Fellers J.P."/>
        </authorList>
    </citation>
    <scope>NUCLEOTIDE SEQUENCE</scope>
    <source>
        <strain evidence="2">isolate 1-1 / race 1 (BBBD)</strain>
        <strain evidence="3">Isolate 1-1 / race 1 (BBBD)</strain>
    </source>
</reference>
<dbReference type="AlphaFoldDB" id="A0A180GFT3"/>
<organism evidence="1">
    <name type="scientific">Puccinia triticina (isolate 1-1 / race 1 (BBBD))</name>
    <name type="common">Brown leaf rust fungus</name>
    <dbReference type="NCBI Taxonomy" id="630390"/>
    <lineage>
        <taxon>Eukaryota</taxon>
        <taxon>Fungi</taxon>
        <taxon>Dikarya</taxon>
        <taxon>Basidiomycota</taxon>
        <taxon>Pucciniomycotina</taxon>
        <taxon>Pucciniomycetes</taxon>
        <taxon>Pucciniales</taxon>
        <taxon>Pucciniaceae</taxon>
        <taxon>Puccinia</taxon>
    </lineage>
</organism>
<dbReference type="Proteomes" id="UP000005240">
    <property type="component" value="Unassembled WGS sequence"/>
</dbReference>
<name>A0A180GFT3_PUCT1</name>
<reference evidence="1" key="1">
    <citation type="submission" date="2009-11" db="EMBL/GenBank/DDBJ databases">
        <authorList>
            <consortium name="The Broad Institute Genome Sequencing Platform"/>
            <person name="Ward D."/>
            <person name="Feldgarden M."/>
            <person name="Earl A."/>
            <person name="Young S.K."/>
            <person name="Zeng Q."/>
            <person name="Koehrsen M."/>
            <person name="Alvarado L."/>
            <person name="Berlin A."/>
            <person name="Bochicchio J."/>
            <person name="Borenstein D."/>
            <person name="Chapman S.B."/>
            <person name="Chen Z."/>
            <person name="Engels R."/>
            <person name="Freedman E."/>
            <person name="Gellesch M."/>
            <person name="Goldberg J."/>
            <person name="Griggs A."/>
            <person name="Gujja S."/>
            <person name="Heilman E."/>
            <person name="Heiman D."/>
            <person name="Hepburn T."/>
            <person name="Howarth C."/>
            <person name="Jen D."/>
            <person name="Larson L."/>
            <person name="Lewis B."/>
            <person name="Mehta T."/>
            <person name="Park D."/>
            <person name="Pearson M."/>
            <person name="Roberts A."/>
            <person name="Saif S."/>
            <person name="Shea T."/>
            <person name="Shenoy N."/>
            <person name="Sisk P."/>
            <person name="Stolte C."/>
            <person name="Sykes S."/>
            <person name="Thomson T."/>
            <person name="Walk T."/>
            <person name="White J."/>
            <person name="Yandava C."/>
            <person name="Izard J."/>
            <person name="Baranova O.V."/>
            <person name="Blanton J.M."/>
            <person name="Tanner A.C."/>
            <person name="Dewhirst F.E."/>
            <person name="Haas B."/>
            <person name="Nusbaum C."/>
            <person name="Birren B."/>
        </authorList>
    </citation>
    <scope>NUCLEOTIDE SEQUENCE [LARGE SCALE GENOMIC DNA]</scope>
    <source>
        <strain evidence="1">1-1 BBBD Race 1</strain>
    </source>
</reference>
<evidence type="ECO:0000313" key="2">
    <source>
        <dbReference type="EnsemblFungi" id="PTTG_27992-t43_1-p1"/>
    </source>
</evidence>
<reference evidence="1" key="2">
    <citation type="submission" date="2016-05" db="EMBL/GenBank/DDBJ databases">
        <title>Comparative analysis highlights variable genome content of wheat rusts and divergence of the mating loci.</title>
        <authorList>
            <person name="Cuomo C.A."/>
            <person name="Bakkeren G."/>
            <person name="Szabo L."/>
            <person name="Khalil H."/>
            <person name="Joly D."/>
            <person name="Goldberg J."/>
            <person name="Young S."/>
            <person name="Zeng Q."/>
            <person name="Fellers J."/>
        </authorList>
    </citation>
    <scope>NUCLEOTIDE SEQUENCE [LARGE SCALE GENOMIC DNA]</scope>
    <source>
        <strain evidence="1">1-1 BBBD Race 1</strain>
    </source>
</reference>
<gene>
    <name evidence="1" type="ORF">PTTG_27992</name>
</gene>
<dbReference type="VEuPathDB" id="FungiDB:PTTG_27992"/>